<dbReference type="Proteomes" id="UP000248863">
    <property type="component" value="Unassembled WGS sequence"/>
</dbReference>
<protein>
    <recommendedName>
        <fullName evidence="3">TIR domain-containing protein</fullName>
    </recommendedName>
</protein>
<dbReference type="OrthoDB" id="8447422at2"/>
<organism evidence="1 2">
    <name type="scientific">Rhodoplanes elegans</name>
    <dbReference type="NCBI Taxonomy" id="29408"/>
    <lineage>
        <taxon>Bacteria</taxon>
        <taxon>Pseudomonadati</taxon>
        <taxon>Pseudomonadota</taxon>
        <taxon>Alphaproteobacteria</taxon>
        <taxon>Hyphomicrobiales</taxon>
        <taxon>Nitrobacteraceae</taxon>
        <taxon>Rhodoplanes</taxon>
    </lineage>
</organism>
<gene>
    <name evidence="1" type="ORF">CH338_16420</name>
</gene>
<dbReference type="EMBL" id="NPEU01000190">
    <property type="protein sequence ID" value="RAI37259.1"/>
    <property type="molecule type" value="Genomic_DNA"/>
</dbReference>
<proteinExistence type="predicted"/>
<evidence type="ECO:0000313" key="1">
    <source>
        <dbReference type="EMBL" id="RAI37259.1"/>
    </source>
</evidence>
<dbReference type="AlphaFoldDB" id="A0A327KEP1"/>
<comment type="caution">
    <text evidence="1">The sequence shown here is derived from an EMBL/GenBank/DDBJ whole genome shotgun (WGS) entry which is preliminary data.</text>
</comment>
<name>A0A327KEP1_9BRAD</name>
<keyword evidence="2" id="KW-1185">Reference proteome</keyword>
<accession>A0A327KEP1</accession>
<sequence length="550" mass="61501">MPNLHVFISYATEDEPIAAEFSKQLNQVFGIAGMVQLTFAPQFSLGTDWRLKIEKDLDRADVLLLISTGRNKPSHSFTGFEVGFFRNSVLRRPKMTDFKDQDRLILSVAVFSGLPQTVNGLQGLMIDPVVVDRACLKDRSRFIEVMRTEKTHSIRRVFNRICDILRTKNVISDSQCEQLRAGIETATDAVHGTIFDQLQRRERETTVPERKIVFRLPHAYRVAGDPWREATIEFCFEEKSFNPVGFGAFPQGPMSWTSFLDQIADTQVRASWRDAIVTLVRDALNDEPTENRQQITLPDRDRAYGTFLARGVQYLSGIDEFDIYLVDIGPVRHDNYEMTRLVAALSIGLRYRQMFLSGKNSSYSVEKVKAVLIDRLQHRIGSMVRDLDLLLWQSQAAGLMEEDFLAQIHDHMPGSAEDFDCKMERWGRAKQMLYGAANMVLEARGEPELTAAKAKFLPVLKDFCTETVTMNREFVGAVFGVLSDVVRSGADLYPNAAAAIVHAGQALHGPAAAAEWGASVGPTVAPVSLVPPVPPVARNGGGRNGHRKPT</sequence>
<dbReference type="RefSeq" id="WP_111358219.1">
    <property type="nucleotide sequence ID" value="NZ_NHSK01000102.1"/>
</dbReference>
<evidence type="ECO:0008006" key="3">
    <source>
        <dbReference type="Google" id="ProtNLM"/>
    </source>
</evidence>
<reference evidence="1 2" key="1">
    <citation type="submission" date="2017-07" db="EMBL/GenBank/DDBJ databases">
        <title>Draft Genome Sequences of Select Purple Nonsulfur Bacteria.</title>
        <authorList>
            <person name="Lasarre B."/>
            <person name="Mckinlay J.B."/>
        </authorList>
    </citation>
    <scope>NUCLEOTIDE SEQUENCE [LARGE SCALE GENOMIC DNA]</scope>
    <source>
        <strain evidence="1 2">DSM 11907</strain>
    </source>
</reference>
<evidence type="ECO:0000313" key="2">
    <source>
        <dbReference type="Proteomes" id="UP000248863"/>
    </source>
</evidence>